<dbReference type="EMBL" id="SWFS01000396">
    <property type="protein sequence ID" value="KAA8906483.1"/>
    <property type="molecule type" value="Genomic_DNA"/>
</dbReference>
<evidence type="ECO:0000313" key="3">
    <source>
        <dbReference type="Proteomes" id="UP000761534"/>
    </source>
</evidence>
<dbReference type="GO" id="GO:0005675">
    <property type="term" value="C:transcription factor TFIIH holo complex"/>
    <property type="evidence" value="ECO:0007669"/>
    <property type="project" value="TreeGrafter"/>
</dbReference>
<dbReference type="PANTHER" id="PTHR37781">
    <property type="entry name" value="TFIIH COMPLEX SUBUNIT"/>
    <property type="match status" value="1"/>
</dbReference>
<name>A0A642UW45_9ASCO</name>
<reference evidence="2" key="1">
    <citation type="journal article" date="2019" name="G3 (Bethesda)">
        <title>Genome Assemblies of Two Rare Opportunistic Yeast Pathogens: Diutina rugosa (syn. Candida rugosa) and Trichomonascus ciferrii (syn. Candida ciferrii).</title>
        <authorList>
            <person name="Mixao V."/>
            <person name="Saus E."/>
            <person name="Hansen A.P."/>
            <person name="Lass-Florl C."/>
            <person name="Gabaldon T."/>
        </authorList>
    </citation>
    <scope>NUCLEOTIDE SEQUENCE</scope>
    <source>
        <strain evidence="2">CBS 4856</strain>
    </source>
</reference>
<dbReference type="Pfam" id="PF17110">
    <property type="entry name" value="TFB6"/>
    <property type="match status" value="1"/>
</dbReference>
<proteinExistence type="predicted"/>
<protein>
    <submittedName>
        <fullName evidence="2">Uncharacterized protein</fullName>
    </submittedName>
</protein>
<accession>A0A642UW45</accession>
<dbReference type="InterPro" id="IPR031349">
    <property type="entry name" value="Tfb6"/>
</dbReference>
<dbReference type="AlphaFoldDB" id="A0A642UW45"/>
<comment type="caution">
    <text evidence="2">The sequence shown here is derived from an EMBL/GenBank/DDBJ whole genome shotgun (WGS) entry which is preliminary data.</text>
</comment>
<organism evidence="2 3">
    <name type="scientific">Trichomonascus ciferrii</name>
    <dbReference type="NCBI Taxonomy" id="44093"/>
    <lineage>
        <taxon>Eukaryota</taxon>
        <taxon>Fungi</taxon>
        <taxon>Dikarya</taxon>
        <taxon>Ascomycota</taxon>
        <taxon>Saccharomycotina</taxon>
        <taxon>Dipodascomycetes</taxon>
        <taxon>Dipodascales</taxon>
        <taxon>Trichomonascaceae</taxon>
        <taxon>Trichomonascus</taxon>
        <taxon>Trichomonascus ciferrii complex</taxon>
    </lineage>
</organism>
<dbReference type="Proteomes" id="UP000761534">
    <property type="component" value="Unassembled WGS sequence"/>
</dbReference>
<evidence type="ECO:0000256" key="1">
    <source>
        <dbReference type="SAM" id="MobiDB-lite"/>
    </source>
</evidence>
<feature type="compositionally biased region" description="Polar residues" evidence="1">
    <location>
        <begin position="24"/>
        <end position="39"/>
    </location>
</feature>
<keyword evidence="3" id="KW-1185">Reference proteome</keyword>
<sequence length="202" mass="23052">MPANDMDVDPQSSAVEDSMDEMQSIVSTPAISTPSQHYSGLSEAQQQKFKDYLDDQLLSITRRFVKRAAESEGSYKNLDPLLEDLNKLIDVVWYSISGQDDKDLFGQPYYLLRIADELVDFIAGFQNDPRPRETIQILKKLDSIFARMIDHDGVPKLRQTEAVRLDSIAERTRIVVTNAFEGIHDYDEEVSKVYEEVLDRTG</sequence>
<feature type="region of interest" description="Disordered" evidence="1">
    <location>
        <begin position="1"/>
        <end position="39"/>
    </location>
</feature>
<dbReference type="PANTHER" id="PTHR37781:SF1">
    <property type="entry name" value="ADR380WP"/>
    <property type="match status" value="1"/>
</dbReference>
<gene>
    <name evidence="2" type="ORF">TRICI_005148</name>
</gene>
<dbReference type="VEuPathDB" id="FungiDB:TRICI_005148"/>
<dbReference type="OrthoDB" id="2567806at2759"/>
<evidence type="ECO:0000313" key="2">
    <source>
        <dbReference type="EMBL" id="KAA8906483.1"/>
    </source>
</evidence>